<dbReference type="PANTHER" id="PTHR33643:SF1">
    <property type="entry name" value="UREASE ACCESSORY PROTEIN D"/>
    <property type="match status" value="1"/>
</dbReference>
<accession>A0ABT9XY85</accession>
<dbReference type="EMBL" id="JAUSTW010000006">
    <property type="protein sequence ID" value="MDQ0200511.1"/>
    <property type="molecule type" value="Genomic_DNA"/>
</dbReference>
<comment type="subcellular location">
    <subcellularLocation>
        <location evidence="3">Cytoplasm</location>
    </subcellularLocation>
</comment>
<keyword evidence="3" id="KW-0996">Nickel insertion</keyword>
<name>A0ABT9XY85_9BACI</name>
<comment type="subunit">
    <text evidence="3">UreD, UreF and UreG form a complex that acts as a GTP-hydrolysis-dependent molecular chaperone, activating the urease apoprotein by helping to assemble the nickel containing metallocenter of UreC. The UreE protein probably delivers the nickel.</text>
</comment>
<gene>
    <name evidence="3" type="primary">ureD</name>
    <name evidence="4" type="ORF">J2S10_003700</name>
</gene>
<organism evidence="4 5">
    <name type="scientific">Neobacillus ginsengisoli</name>
    <dbReference type="NCBI Taxonomy" id="904295"/>
    <lineage>
        <taxon>Bacteria</taxon>
        <taxon>Bacillati</taxon>
        <taxon>Bacillota</taxon>
        <taxon>Bacilli</taxon>
        <taxon>Bacillales</taxon>
        <taxon>Bacillaceae</taxon>
        <taxon>Neobacillus</taxon>
    </lineage>
</organism>
<dbReference type="Proteomes" id="UP001224122">
    <property type="component" value="Unassembled WGS sequence"/>
</dbReference>
<evidence type="ECO:0000256" key="1">
    <source>
        <dbReference type="ARBA" id="ARBA00007177"/>
    </source>
</evidence>
<evidence type="ECO:0000256" key="2">
    <source>
        <dbReference type="ARBA" id="ARBA00023186"/>
    </source>
</evidence>
<dbReference type="RefSeq" id="WP_307410435.1">
    <property type="nucleotide sequence ID" value="NZ_JAUSTW010000006.1"/>
</dbReference>
<dbReference type="InterPro" id="IPR002669">
    <property type="entry name" value="UreD"/>
</dbReference>
<comment type="function">
    <text evidence="3">Required for maturation of urease via the functional incorporation of the urease nickel metallocenter.</text>
</comment>
<comment type="similarity">
    <text evidence="1 3">Belongs to the UreD family.</text>
</comment>
<dbReference type="PANTHER" id="PTHR33643">
    <property type="entry name" value="UREASE ACCESSORY PROTEIN D"/>
    <property type="match status" value="1"/>
</dbReference>
<keyword evidence="3" id="KW-0963">Cytoplasm</keyword>
<keyword evidence="2 3" id="KW-0143">Chaperone</keyword>
<dbReference type="Pfam" id="PF01774">
    <property type="entry name" value="UreD"/>
    <property type="match status" value="1"/>
</dbReference>
<dbReference type="HAMAP" id="MF_01384">
    <property type="entry name" value="UreD"/>
    <property type="match status" value="1"/>
</dbReference>
<evidence type="ECO:0000256" key="3">
    <source>
        <dbReference type="HAMAP-Rule" id="MF_01384"/>
    </source>
</evidence>
<reference evidence="4 5" key="1">
    <citation type="submission" date="2023-07" db="EMBL/GenBank/DDBJ databases">
        <title>Genomic Encyclopedia of Type Strains, Phase IV (KMG-IV): sequencing the most valuable type-strain genomes for metagenomic binning, comparative biology and taxonomic classification.</title>
        <authorList>
            <person name="Goeker M."/>
        </authorList>
    </citation>
    <scope>NUCLEOTIDE SEQUENCE [LARGE SCALE GENOMIC DNA]</scope>
    <source>
        <strain evidence="4 5">DSM 27594</strain>
    </source>
</reference>
<evidence type="ECO:0000313" key="5">
    <source>
        <dbReference type="Proteomes" id="UP001224122"/>
    </source>
</evidence>
<sequence length="272" mass="31494">MEKRTGYLKLVCERKDEKTILRESYSEGAFKITRPVYLTRSGEAYLYVMNPGGGYLEGDSYKMEIHLEKGAEAVVTTQSSTKIYKTRDLPAFQEMEIFLKKGSILEYLPDPIIAYQKARFKQRTVIRMEHGASLIFADILTPGWAPDGTLFRYDLLQSKLEIYQEDQLIVFDHIKIEPDQDITGIGYMEGYTHFGTMLVIDYRVDRLFLEELHEIFHSLSGLRFGLSKLSVPGFALRVLGNTTQEVEKLMNLCHESIRGKLFEKEQVFLRKY</sequence>
<proteinExistence type="inferred from homology"/>
<evidence type="ECO:0000313" key="4">
    <source>
        <dbReference type="EMBL" id="MDQ0200511.1"/>
    </source>
</evidence>
<comment type="caution">
    <text evidence="4">The sequence shown here is derived from an EMBL/GenBank/DDBJ whole genome shotgun (WGS) entry which is preliminary data.</text>
</comment>
<protein>
    <recommendedName>
        <fullName evidence="3">Urease accessory protein UreD</fullName>
    </recommendedName>
</protein>
<keyword evidence="5" id="KW-1185">Reference proteome</keyword>